<dbReference type="OrthoDB" id="3534457at2759"/>
<gene>
    <name evidence="2" type="ORF">GLAREA_07650</name>
</gene>
<keyword evidence="1" id="KW-1133">Transmembrane helix</keyword>
<dbReference type="HOGENOM" id="CLU_1408897_0_0_1"/>
<accession>S3DKD0</accession>
<name>S3DKD0_GLAL2</name>
<organism evidence="2 3">
    <name type="scientific">Glarea lozoyensis (strain ATCC 20868 / MF5171)</name>
    <dbReference type="NCBI Taxonomy" id="1116229"/>
    <lineage>
        <taxon>Eukaryota</taxon>
        <taxon>Fungi</taxon>
        <taxon>Dikarya</taxon>
        <taxon>Ascomycota</taxon>
        <taxon>Pezizomycotina</taxon>
        <taxon>Leotiomycetes</taxon>
        <taxon>Helotiales</taxon>
        <taxon>Helotiaceae</taxon>
        <taxon>Glarea</taxon>
    </lineage>
</organism>
<dbReference type="Proteomes" id="UP000016922">
    <property type="component" value="Unassembled WGS sequence"/>
</dbReference>
<feature type="transmembrane region" description="Helical" evidence="1">
    <location>
        <begin position="12"/>
        <end position="29"/>
    </location>
</feature>
<sequence length="193" mass="22307">MKANNESATYTLGLAICFILVAFIFHSLGSNRQILWLEPLCAAMVPTESKYKDTEREKKSITTSDYDRGFKDGLATSFKLKVHEEMKMARTGAKTLASEDKRVQLKLAEMDKQEAIRQSVFDANMKEIKNWREERLLAIWEQKRAREKSIMTWFRKGSASKVNSGTKAIEWRDPIMVKEPLSAHNRDEKKDGW</sequence>
<evidence type="ECO:0000256" key="1">
    <source>
        <dbReference type="SAM" id="Phobius"/>
    </source>
</evidence>
<dbReference type="KEGG" id="glz:GLAREA_07650"/>
<keyword evidence="3" id="KW-1185">Reference proteome</keyword>
<keyword evidence="1" id="KW-0812">Transmembrane</keyword>
<dbReference type="GeneID" id="19466702"/>
<dbReference type="AlphaFoldDB" id="S3DKD0"/>
<proteinExistence type="predicted"/>
<dbReference type="EMBL" id="KE145359">
    <property type="protein sequence ID" value="EPE32516.1"/>
    <property type="molecule type" value="Genomic_DNA"/>
</dbReference>
<keyword evidence="1" id="KW-0472">Membrane</keyword>
<evidence type="ECO:0000313" key="3">
    <source>
        <dbReference type="Proteomes" id="UP000016922"/>
    </source>
</evidence>
<evidence type="ECO:0000313" key="2">
    <source>
        <dbReference type="EMBL" id="EPE32516.1"/>
    </source>
</evidence>
<reference evidence="2 3" key="1">
    <citation type="journal article" date="2013" name="BMC Genomics">
        <title>Genomics-driven discovery of the pneumocandin biosynthetic gene cluster in the fungus Glarea lozoyensis.</title>
        <authorList>
            <person name="Chen L."/>
            <person name="Yue Q."/>
            <person name="Zhang X."/>
            <person name="Xiang M."/>
            <person name="Wang C."/>
            <person name="Li S."/>
            <person name="Che Y."/>
            <person name="Ortiz-Lopez F.J."/>
            <person name="Bills G.F."/>
            <person name="Liu X."/>
            <person name="An Z."/>
        </authorList>
    </citation>
    <scope>NUCLEOTIDE SEQUENCE [LARGE SCALE GENOMIC DNA]</scope>
    <source>
        <strain evidence="3">ATCC 20868 / MF5171</strain>
    </source>
</reference>
<protein>
    <submittedName>
        <fullName evidence="2">Uncharacterized protein</fullName>
    </submittedName>
</protein>
<dbReference type="RefSeq" id="XP_008080528.1">
    <property type="nucleotide sequence ID" value="XM_008082337.1"/>
</dbReference>